<proteinExistence type="predicted"/>
<organism evidence="2 3">
    <name type="scientific">Cryptolaemus montrouzieri</name>
    <dbReference type="NCBI Taxonomy" id="559131"/>
    <lineage>
        <taxon>Eukaryota</taxon>
        <taxon>Metazoa</taxon>
        <taxon>Ecdysozoa</taxon>
        <taxon>Arthropoda</taxon>
        <taxon>Hexapoda</taxon>
        <taxon>Insecta</taxon>
        <taxon>Pterygota</taxon>
        <taxon>Neoptera</taxon>
        <taxon>Endopterygota</taxon>
        <taxon>Coleoptera</taxon>
        <taxon>Polyphaga</taxon>
        <taxon>Cucujiformia</taxon>
        <taxon>Coccinelloidea</taxon>
        <taxon>Coccinellidae</taxon>
        <taxon>Scymninae</taxon>
        <taxon>Scymnini</taxon>
        <taxon>Cryptolaemus</taxon>
    </lineage>
</organism>
<reference evidence="2 3" key="1">
    <citation type="journal article" date="2021" name="BMC Biol.">
        <title>Horizontally acquired antibacterial genes associated with adaptive radiation of ladybird beetles.</title>
        <authorList>
            <person name="Li H.S."/>
            <person name="Tang X.F."/>
            <person name="Huang Y.H."/>
            <person name="Xu Z.Y."/>
            <person name="Chen M.L."/>
            <person name="Du X.Y."/>
            <person name="Qiu B.Y."/>
            <person name="Chen P.T."/>
            <person name="Zhang W."/>
            <person name="Slipinski A."/>
            <person name="Escalona H.E."/>
            <person name="Waterhouse R.M."/>
            <person name="Zwick A."/>
            <person name="Pang H."/>
        </authorList>
    </citation>
    <scope>NUCLEOTIDE SEQUENCE [LARGE SCALE GENOMIC DNA]</scope>
    <source>
        <strain evidence="2">SYSU2018</strain>
    </source>
</reference>
<dbReference type="EMBL" id="JABFTP020000021">
    <property type="protein sequence ID" value="KAL3269400.1"/>
    <property type="molecule type" value="Genomic_DNA"/>
</dbReference>
<comment type="caution">
    <text evidence="2">The sequence shown here is derived from an EMBL/GenBank/DDBJ whole genome shotgun (WGS) entry which is preliminary data.</text>
</comment>
<keyword evidence="3" id="KW-1185">Reference proteome</keyword>
<gene>
    <name evidence="2" type="ORF">HHI36_008470</name>
</gene>
<protein>
    <submittedName>
        <fullName evidence="2">Uncharacterized protein</fullName>
    </submittedName>
</protein>
<evidence type="ECO:0000313" key="2">
    <source>
        <dbReference type="EMBL" id="KAL3269400.1"/>
    </source>
</evidence>
<name>A0ABD2MSL1_9CUCU</name>
<evidence type="ECO:0000313" key="3">
    <source>
        <dbReference type="Proteomes" id="UP001516400"/>
    </source>
</evidence>
<evidence type="ECO:0000256" key="1">
    <source>
        <dbReference type="SAM" id="MobiDB-lite"/>
    </source>
</evidence>
<accession>A0ABD2MSL1</accession>
<feature type="region of interest" description="Disordered" evidence="1">
    <location>
        <begin position="89"/>
        <end position="111"/>
    </location>
</feature>
<sequence length="111" mass="12905">METGLTQKSLLSQIMFRLALDKVMRLTNKDQQEESLEKMANSLEDIDFTNALCLFAHNLANVEDMMEELDGEEMNEDSKYMKQNETRKTIEISGIKQNQKKKDDHGLRSNF</sequence>
<dbReference type="Proteomes" id="UP001516400">
    <property type="component" value="Unassembled WGS sequence"/>
</dbReference>
<dbReference type="AlphaFoldDB" id="A0ABD2MSL1"/>
<feature type="compositionally biased region" description="Basic and acidic residues" evidence="1">
    <location>
        <begin position="100"/>
        <end position="111"/>
    </location>
</feature>